<reference evidence="1 2" key="1">
    <citation type="journal article" date="2023" name="Plants (Basel)">
        <title>Bridging the Gap: Combining Genomics and Transcriptomics Approaches to Understand Stylosanthes scabra, an Orphan Legume from the Brazilian Caatinga.</title>
        <authorList>
            <person name="Ferreira-Neto J.R.C."/>
            <person name="da Silva M.D."/>
            <person name="Binneck E."/>
            <person name="de Melo N.F."/>
            <person name="da Silva R.H."/>
            <person name="de Melo A.L.T.M."/>
            <person name="Pandolfi V."/>
            <person name="Bustamante F.O."/>
            <person name="Brasileiro-Vidal A.C."/>
            <person name="Benko-Iseppon A.M."/>
        </authorList>
    </citation>
    <scope>NUCLEOTIDE SEQUENCE [LARGE SCALE GENOMIC DNA]</scope>
    <source>
        <tissue evidence="1">Leaves</tissue>
    </source>
</reference>
<keyword evidence="2" id="KW-1185">Reference proteome</keyword>
<name>A0ABU6SL36_9FABA</name>
<dbReference type="EMBL" id="JASCZI010060983">
    <property type="protein sequence ID" value="MED6137109.1"/>
    <property type="molecule type" value="Genomic_DNA"/>
</dbReference>
<organism evidence="1 2">
    <name type="scientific">Stylosanthes scabra</name>
    <dbReference type="NCBI Taxonomy" id="79078"/>
    <lineage>
        <taxon>Eukaryota</taxon>
        <taxon>Viridiplantae</taxon>
        <taxon>Streptophyta</taxon>
        <taxon>Embryophyta</taxon>
        <taxon>Tracheophyta</taxon>
        <taxon>Spermatophyta</taxon>
        <taxon>Magnoliopsida</taxon>
        <taxon>eudicotyledons</taxon>
        <taxon>Gunneridae</taxon>
        <taxon>Pentapetalae</taxon>
        <taxon>rosids</taxon>
        <taxon>fabids</taxon>
        <taxon>Fabales</taxon>
        <taxon>Fabaceae</taxon>
        <taxon>Papilionoideae</taxon>
        <taxon>50 kb inversion clade</taxon>
        <taxon>dalbergioids sensu lato</taxon>
        <taxon>Dalbergieae</taxon>
        <taxon>Pterocarpus clade</taxon>
        <taxon>Stylosanthes</taxon>
    </lineage>
</organism>
<protein>
    <recommendedName>
        <fullName evidence="3">Secreted protein</fullName>
    </recommendedName>
</protein>
<comment type="caution">
    <text evidence="1">The sequence shown here is derived from an EMBL/GenBank/DDBJ whole genome shotgun (WGS) entry which is preliminary data.</text>
</comment>
<proteinExistence type="predicted"/>
<evidence type="ECO:0000313" key="1">
    <source>
        <dbReference type="EMBL" id="MED6137109.1"/>
    </source>
</evidence>
<evidence type="ECO:0000313" key="2">
    <source>
        <dbReference type="Proteomes" id="UP001341840"/>
    </source>
</evidence>
<gene>
    <name evidence="1" type="ORF">PIB30_061932</name>
</gene>
<sequence>MLPSRHLHRSLHHLCRHSFSLRRRLFFYFFSSFLLPPQSYCVTAASSASTSDSGEASIAAVRQSTTLICASASCATPIYSNSTKATSFSSLCDPDRRHHFFGRLCPISSSGRRLFFVR</sequence>
<dbReference type="Proteomes" id="UP001341840">
    <property type="component" value="Unassembled WGS sequence"/>
</dbReference>
<evidence type="ECO:0008006" key="3">
    <source>
        <dbReference type="Google" id="ProtNLM"/>
    </source>
</evidence>
<accession>A0ABU6SL36</accession>